<evidence type="ECO:0000313" key="3">
    <source>
        <dbReference type="Proteomes" id="UP000622653"/>
    </source>
</evidence>
<name>A0A8J7G3V4_9BACL</name>
<keyword evidence="1" id="KW-0812">Transmembrane</keyword>
<dbReference type="EMBL" id="JADKPV010000002">
    <property type="protein sequence ID" value="MBF4500927.1"/>
    <property type="molecule type" value="Genomic_DNA"/>
</dbReference>
<keyword evidence="3" id="KW-1185">Reference proteome</keyword>
<protein>
    <submittedName>
        <fullName evidence="2">Histidine kinase</fullName>
    </submittedName>
</protein>
<keyword evidence="2" id="KW-0808">Transferase</keyword>
<feature type="transmembrane region" description="Helical" evidence="1">
    <location>
        <begin position="34"/>
        <end position="53"/>
    </location>
</feature>
<dbReference type="AlphaFoldDB" id="A0A8J7G3V4"/>
<sequence length="62" mass="7326">MRVFMFILPIMFIVGSFSWYILNKDHQEVPPTTRMWLSIAAMFLSGILAFFLFPKNEMPPKK</sequence>
<reference evidence="2" key="1">
    <citation type="submission" date="2020-11" db="EMBL/GenBank/DDBJ databases">
        <title>Multidrug resistant novel bacterium Savagea serpentis sp. nov., isolated from the scats of a vine snake (Ahaetulla nasuta).</title>
        <authorList>
            <person name="Venkata Ramana V."/>
            <person name="Vikas Patil S."/>
            <person name="Yogita Lugani V."/>
        </authorList>
    </citation>
    <scope>NUCLEOTIDE SEQUENCE</scope>
    <source>
        <strain evidence="2">SN6</strain>
    </source>
</reference>
<keyword evidence="2" id="KW-0418">Kinase</keyword>
<proteinExistence type="predicted"/>
<dbReference type="GO" id="GO:0016301">
    <property type="term" value="F:kinase activity"/>
    <property type="evidence" value="ECO:0007669"/>
    <property type="project" value="UniProtKB-KW"/>
</dbReference>
<evidence type="ECO:0000313" key="2">
    <source>
        <dbReference type="EMBL" id="MBF4500927.1"/>
    </source>
</evidence>
<dbReference type="RefSeq" id="WP_194562417.1">
    <property type="nucleotide sequence ID" value="NZ_JADKPV010000002.1"/>
</dbReference>
<dbReference type="Proteomes" id="UP000622653">
    <property type="component" value="Unassembled WGS sequence"/>
</dbReference>
<keyword evidence="1" id="KW-0472">Membrane</keyword>
<gene>
    <name evidence="2" type="ORF">IRY55_06060</name>
</gene>
<organism evidence="2 3">
    <name type="scientific">Savagea serpentis</name>
    <dbReference type="NCBI Taxonomy" id="2785297"/>
    <lineage>
        <taxon>Bacteria</taxon>
        <taxon>Bacillati</taxon>
        <taxon>Bacillota</taxon>
        <taxon>Bacilli</taxon>
        <taxon>Bacillales</taxon>
        <taxon>Caryophanaceae</taxon>
        <taxon>Savagea</taxon>
    </lineage>
</organism>
<comment type="caution">
    <text evidence="2">The sequence shown here is derived from an EMBL/GenBank/DDBJ whole genome shotgun (WGS) entry which is preliminary data.</text>
</comment>
<feature type="transmembrane region" description="Helical" evidence="1">
    <location>
        <begin position="5"/>
        <end position="22"/>
    </location>
</feature>
<keyword evidence="1" id="KW-1133">Transmembrane helix</keyword>
<evidence type="ECO:0000256" key="1">
    <source>
        <dbReference type="SAM" id="Phobius"/>
    </source>
</evidence>
<accession>A0A8J7G3V4</accession>